<dbReference type="OrthoDB" id="9799384at2"/>
<feature type="region of interest" description="Disordered" evidence="1">
    <location>
        <begin position="19"/>
        <end position="68"/>
    </location>
</feature>
<proteinExistence type="predicted"/>
<dbReference type="RefSeq" id="WP_150692908.1">
    <property type="nucleotide sequence ID" value="NZ_CABVJC010000003.1"/>
</dbReference>
<dbReference type="EMBL" id="CABVJC010000003">
    <property type="protein sequence ID" value="VVP94488.1"/>
    <property type="molecule type" value="Genomic_DNA"/>
</dbReference>
<evidence type="ECO:0000313" key="2">
    <source>
        <dbReference type="EMBL" id="VVP94488.1"/>
    </source>
</evidence>
<reference evidence="2 3" key="1">
    <citation type="submission" date="2019-09" db="EMBL/GenBank/DDBJ databases">
        <authorList>
            <person name="Chandra G."/>
            <person name="Truman W A."/>
        </authorList>
    </citation>
    <scope>NUCLEOTIDE SEQUENCE [LARGE SCALE GENOMIC DNA]</scope>
    <source>
        <strain evidence="2">PS941</strain>
    </source>
</reference>
<gene>
    <name evidence="2" type="ORF">PS941_01975</name>
</gene>
<dbReference type="AlphaFoldDB" id="A0A5E7T8M1"/>
<evidence type="ECO:0000313" key="3">
    <source>
        <dbReference type="Proteomes" id="UP000326452"/>
    </source>
</evidence>
<accession>A0A5E7T8M1</accession>
<protein>
    <submittedName>
        <fullName evidence="2">Uncharacterized protein</fullName>
    </submittedName>
</protein>
<name>A0A5E7T8M1_PSEFL</name>
<sequence length="68" mass="8104">MSKFFDELMESVREMDEILRRERRASSPTSTPKTDDRTALSFEQKQACYDKPLPSRESALEKHRRNRN</sequence>
<evidence type="ECO:0000256" key="1">
    <source>
        <dbReference type="SAM" id="MobiDB-lite"/>
    </source>
</evidence>
<dbReference type="Proteomes" id="UP000326452">
    <property type="component" value="Unassembled WGS sequence"/>
</dbReference>
<organism evidence="2 3">
    <name type="scientific">Pseudomonas fluorescens</name>
    <dbReference type="NCBI Taxonomy" id="294"/>
    <lineage>
        <taxon>Bacteria</taxon>
        <taxon>Pseudomonadati</taxon>
        <taxon>Pseudomonadota</taxon>
        <taxon>Gammaproteobacteria</taxon>
        <taxon>Pseudomonadales</taxon>
        <taxon>Pseudomonadaceae</taxon>
        <taxon>Pseudomonas</taxon>
    </lineage>
</organism>